<dbReference type="InterPro" id="IPR036412">
    <property type="entry name" value="HAD-like_sf"/>
</dbReference>
<organism evidence="1">
    <name type="scientific">Ochrobactrum phage ORM_20</name>
    <dbReference type="NCBI Taxonomy" id="2985243"/>
    <lineage>
        <taxon>Viruses</taxon>
    </lineage>
</organism>
<name>A0A9N6WWM2_9VIRU</name>
<gene>
    <name evidence="1" type="ORF">ORM20_00072</name>
</gene>
<dbReference type="InterPro" id="IPR023214">
    <property type="entry name" value="HAD_sf"/>
</dbReference>
<evidence type="ECO:0000313" key="1">
    <source>
        <dbReference type="EMBL" id="CAI3971121.1"/>
    </source>
</evidence>
<dbReference type="EMBL" id="OX359470">
    <property type="protein sequence ID" value="CAI3971121.1"/>
    <property type="molecule type" value="Genomic_DNA"/>
</dbReference>
<protein>
    <submittedName>
        <fullName evidence="1">5'-3' deoxyribonucleotidase</fullName>
    </submittedName>
</protein>
<sequence length="187" mass="21841">MSARKRKQCFSFTWMPSVWVKETPDMAHNIFIDLDGVMADFDGYFFKRFGRVCQIMEDDEMWSLIDSEEPNFFLNLPLMENSIEIFAKTLEYAELAPIFLTACPKHTYHAAAEQKKEWVKRNICERSLVLPVLGGANKRCFLQNRGDVLIDDFEKNIIPWIQNGGHGIHHKSVEDTKQQLDQYFNGR</sequence>
<reference evidence="1" key="1">
    <citation type="submission" date="2022-10" db="EMBL/GenBank/DDBJ databases">
        <authorList>
            <person name="Meaden S."/>
        </authorList>
    </citation>
    <scope>NUCLEOTIDE SEQUENCE</scope>
</reference>
<proteinExistence type="predicted"/>
<dbReference type="Gene3D" id="3.40.50.1000">
    <property type="entry name" value="HAD superfamily/HAD-like"/>
    <property type="match status" value="1"/>
</dbReference>
<accession>A0A9N6WWM2</accession>
<dbReference type="SUPFAM" id="SSF56784">
    <property type="entry name" value="HAD-like"/>
    <property type="match status" value="1"/>
</dbReference>